<proteinExistence type="inferred from homology"/>
<dbReference type="eggNOG" id="KOG1384">
    <property type="taxonomic scope" value="Eukaryota"/>
</dbReference>
<dbReference type="GO" id="GO:0009824">
    <property type="term" value="F:AMP dimethylallyltransferase activity"/>
    <property type="evidence" value="ECO:0007669"/>
    <property type="project" value="EnsemblPlants"/>
</dbReference>
<reference evidence="6 7" key="1">
    <citation type="journal article" date="2013" name="Front. Plant Sci.">
        <title>The Reference Genome of the Halophytic Plant Eutrema salsugineum.</title>
        <authorList>
            <person name="Yang R."/>
            <person name="Jarvis D.E."/>
            <person name="Chen H."/>
            <person name="Beilstein M.A."/>
            <person name="Grimwood J."/>
            <person name="Jenkins J."/>
            <person name="Shu S."/>
            <person name="Prochnik S."/>
            <person name="Xin M."/>
            <person name="Ma C."/>
            <person name="Schmutz J."/>
            <person name="Wing R.A."/>
            <person name="Mitchell-Olds T."/>
            <person name="Schumaker K.S."/>
            <person name="Wang X."/>
        </authorList>
    </citation>
    <scope>NUCLEOTIDE SEQUENCE [LARGE SCALE GENOMIC DNA]</scope>
</reference>
<gene>
    <name evidence="6" type="ORF">EUTSA_v10026816mg</name>
</gene>
<dbReference type="GO" id="GO:0006400">
    <property type="term" value="P:tRNA modification"/>
    <property type="evidence" value="ECO:0007669"/>
    <property type="project" value="TreeGrafter"/>
</dbReference>
<dbReference type="GO" id="GO:0052381">
    <property type="term" value="F:tRNA dimethylallyltransferase activity"/>
    <property type="evidence" value="ECO:0007669"/>
    <property type="project" value="TreeGrafter"/>
</dbReference>
<comment type="similarity">
    <text evidence="1">Belongs to the IPP transferase family.</text>
</comment>
<evidence type="ECO:0000313" key="7">
    <source>
        <dbReference type="Proteomes" id="UP000030689"/>
    </source>
</evidence>
<dbReference type="Proteomes" id="UP000030689">
    <property type="component" value="Unassembled WGS sequence"/>
</dbReference>
<evidence type="ECO:0000256" key="4">
    <source>
        <dbReference type="ARBA" id="ARBA00022741"/>
    </source>
</evidence>
<dbReference type="GO" id="GO:0005829">
    <property type="term" value="C:cytosol"/>
    <property type="evidence" value="ECO:0007669"/>
    <property type="project" value="EnsemblPlants"/>
</dbReference>
<keyword evidence="4" id="KW-0547">Nucleotide-binding</keyword>
<dbReference type="Pfam" id="PF01715">
    <property type="entry name" value="IPPT"/>
    <property type="match status" value="2"/>
</dbReference>
<dbReference type="InterPro" id="IPR027417">
    <property type="entry name" value="P-loop_NTPase"/>
</dbReference>
<dbReference type="AlphaFoldDB" id="V4MEF4"/>
<organism evidence="6 7">
    <name type="scientific">Eutrema salsugineum</name>
    <name type="common">Saltwater cress</name>
    <name type="synonym">Sisymbrium salsugineum</name>
    <dbReference type="NCBI Taxonomy" id="72664"/>
    <lineage>
        <taxon>Eukaryota</taxon>
        <taxon>Viridiplantae</taxon>
        <taxon>Streptophyta</taxon>
        <taxon>Embryophyta</taxon>
        <taxon>Tracheophyta</taxon>
        <taxon>Spermatophyta</taxon>
        <taxon>Magnoliopsida</taxon>
        <taxon>eudicotyledons</taxon>
        <taxon>Gunneridae</taxon>
        <taxon>Pentapetalae</taxon>
        <taxon>rosids</taxon>
        <taxon>malvids</taxon>
        <taxon>Brassicales</taxon>
        <taxon>Brassicaceae</taxon>
        <taxon>Eutremeae</taxon>
        <taxon>Eutrema</taxon>
    </lineage>
</organism>
<dbReference type="Gramene" id="ESQ54859">
    <property type="protein sequence ID" value="ESQ54859"/>
    <property type="gene ID" value="EUTSA_v10026816mg"/>
</dbReference>
<dbReference type="EMBL" id="KI517384">
    <property type="protein sequence ID" value="ESQ54859.1"/>
    <property type="molecule type" value="Genomic_DNA"/>
</dbReference>
<dbReference type="Gene3D" id="3.40.50.300">
    <property type="entry name" value="P-loop containing nucleotide triphosphate hydrolases"/>
    <property type="match status" value="1"/>
</dbReference>
<dbReference type="PANTHER" id="PTHR11088:SF86">
    <property type="entry name" value="ADENYLATE ISOPENTENYLTRANSFERASE 4-RELATED"/>
    <property type="match status" value="1"/>
</dbReference>
<keyword evidence="7" id="KW-1185">Reference proteome</keyword>
<dbReference type="InterPro" id="IPR039657">
    <property type="entry name" value="Dimethylallyltransferase"/>
</dbReference>
<dbReference type="GO" id="GO:0052622">
    <property type="term" value="F:ATP/ADP dimethylallyltransferase activity"/>
    <property type="evidence" value="ECO:0007669"/>
    <property type="project" value="EnsemblPlants"/>
</dbReference>
<accession>V4MEF4</accession>
<name>V4MEF4_EUTSA</name>
<dbReference type="GO" id="GO:0009691">
    <property type="term" value="P:cytokinin biosynthetic process"/>
    <property type="evidence" value="ECO:0007669"/>
    <property type="project" value="UniProtKB-KW"/>
</dbReference>
<evidence type="ECO:0000313" key="6">
    <source>
        <dbReference type="EMBL" id="ESQ54859.1"/>
    </source>
</evidence>
<evidence type="ECO:0000256" key="5">
    <source>
        <dbReference type="ARBA" id="ARBA00022840"/>
    </source>
</evidence>
<dbReference type="GO" id="GO:0005739">
    <property type="term" value="C:mitochondrion"/>
    <property type="evidence" value="ECO:0007669"/>
    <property type="project" value="TreeGrafter"/>
</dbReference>
<keyword evidence="2" id="KW-0808">Transferase</keyword>
<sequence>MKSKEKIVVIMGATGSGKSALSVDLALHFKAEIINSDKMQFYDGLKITTNQSTMDERRGVPHHLLGELDPEEGEVTAAKFRNMAAHAIAGITHRKKLPILAGGSNSYIHALLAKSYHDQGNYPFSKNGTICSELNYDCCFIWIDVAQPVLFEYLSLRLEKMMKTGMFEEIAEFHRTKKAPKEPVAVGIWKAIGVQEFDDYLKTYKWDNDKENWDPVRQEAFKKAVRAIKENTFQLTKDQIKKIRKLRTAGWEIRKVDATATFREAIRAAKERDRGDEMQRMIWNREVVEPCVGIVKRHLEQQINKNKRMRLM</sequence>
<keyword evidence="5" id="KW-0067">ATP-binding</keyword>
<evidence type="ECO:0008006" key="8">
    <source>
        <dbReference type="Google" id="ProtNLM"/>
    </source>
</evidence>
<dbReference type="SUPFAM" id="SSF52540">
    <property type="entry name" value="P-loop containing nucleoside triphosphate hydrolases"/>
    <property type="match status" value="1"/>
</dbReference>
<evidence type="ECO:0000256" key="3">
    <source>
        <dbReference type="ARBA" id="ARBA00022712"/>
    </source>
</evidence>
<evidence type="ECO:0000256" key="1">
    <source>
        <dbReference type="ARBA" id="ARBA00005842"/>
    </source>
</evidence>
<dbReference type="OMA" id="SKNGTIC"/>
<dbReference type="STRING" id="72664.V4MEF4"/>
<dbReference type="Gene3D" id="1.10.287.890">
    <property type="entry name" value="Crystal structure of tRNA isopentenylpyrophosphate transferase (bh2366) domain"/>
    <property type="match status" value="1"/>
</dbReference>
<dbReference type="OrthoDB" id="775260at2759"/>
<keyword evidence="3" id="KW-0203">Cytokinin biosynthesis</keyword>
<dbReference type="PANTHER" id="PTHR11088">
    <property type="entry name" value="TRNA DIMETHYLALLYLTRANSFERASE"/>
    <property type="match status" value="1"/>
</dbReference>
<evidence type="ECO:0000256" key="2">
    <source>
        <dbReference type="ARBA" id="ARBA00022679"/>
    </source>
</evidence>
<protein>
    <recommendedName>
        <fullName evidence="8">Adenylate isopentenyltransferase</fullName>
    </recommendedName>
</protein>
<dbReference type="SMR" id="V4MEF4"/>
<dbReference type="KEGG" id="eus:EUTSA_v10026816mg"/>
<dbReference type="GO" id="GO:0005524">
    <property type="term" value="F:ATP binding"/>
    <property type="evidence" value="ECO:0007669"/>
    <property type="project" value="UniProtKB-KW"/>
</dbReference>